<dbReference type="EMBL" id="AP011655">
    <property type="protein sequence ID" value="BAL53335.1"/>
    <property type="molecule type" value="Genomic_DNA"/>
</dbReference>
<feature type="domain" description="Cytochrome c assembly protein" evidence="10">
    <location>
        <begin position="33"/>
        <end position="167"/>
    </location>
</feature>
<feature type="transmembrane region" description="Helical" evidence="9">
    <location>
        <begin position="117"/>
        <end position="135"/>
    </location>
</feature>
<dbReference type="PRINTS" id="PR01386">
    <property type="entry name" value="CCMCBIOGNSIS"/>
</dbReference>
<evidence type="ECO:0000256" key="8">
    <source>
        <dbReference type="ARBA" id="ARBA00023136"/>
    </source>
</evidence>
<evidence type="ECO:0000256" key="3">
    <source>
        <dbReference type="ARBA" id="ARBA00005840"/>
    </source>
</evidence>
<keyword evidence="5 9" id="KW-0812">Transmembrane</keyword>
<keyword evidence="7 9" id="KW-1133">Transmembrane helix</keyword>
<name>H5SAZ9_9BACT</name>
<proteinExistence type="inferred from homology"/>
<comment type="function">
    <text evidence="1">Required for the export of heme to the periplasm for the biogenesis of c-type cytochromes.</text>
</comment>
<feature type="transmembrane region" description="Helical" evidence="9">
    <location>
        <begin position="147"/>
        <end position="166"/>
    </location>
</feature>
<evidence type="ECO:0000256" key="6">
    <source>
        <dbReference type="ARBA" id="ARBA00022748"/>
    </source>
</evidence>
<reference evidence="11" key="2">
    <citation type="journal article" date="2012" name="PLoS ONE">
        <title>A Deeply Branching Thermophilic Bacterium with an Ancient Acetyl-CoA Pathway Dominates a Subsurface Ecosystem.</title>
        <authorList>
            <person name="Takami H."/>
            <person name="Noguchi H."/>
            <person name="Takaki Y."/>
            <person name="Uchiyama I."/>
            <person name="Toyoda A."/>
            <person name="Nishi S."/>
            <person name="Chee G.-J."/>
            <person name="Arai W."/>
            <person name="Nunoura T."/>
            <person name="Itoh T."/>
            <person name="Hattori M."/>
            <person name="Takai K."/>
        </authorList>
    </citation>
    <scope>NUCLEOTIDE SEQUENCE</scope>
</reference>
<dbReference type="InterPro" id="IPR003557">
    <property type="entry name" value="Cyt_c_biogenesis_CcmC"/>
</dbReference>
<dbReference type="AlphaFoldDB" id="H5SAZ9"/>
<dbReference type="GO" id="GO:0015232">
    <property type="term" value="F:heme transmembrane transporter activity"/>
    <property type="evidence" value="ECO:0007669"/>
    <property type="project" value="InterPro"/>
</dbReference>
<dbReference type="InterPro" id="IPR045062">
    <property type="entry name" value="Cyt_c_biogenesis_CcsA/CcmC"/>
</dbReference>
<evidence type="ECO:0000313" key="11">
    <source>
        <dbReference type="EMBL" id="BAL53335.1"/>
    </source>
</evidence>
<reference evidence="11" key="1">
    <citation type="journal article" date="2005" name="Environ. Microbiol.">
        <title>Genetic and functional properties of uncultivated thermophilic crenarchaeotes from a subsurface gold mine as revealed by analysis of genome fragments.</title>
        <authorList>
            <person name="Nunoura T."/>
            <person name="Hirayama H."/>
            <person name="Takami H."/>
            <person name="Oida H."/>
            <person name="Nishi S."/>
            <person name="Shimamura S."/>
            <person name="Suzuki Y."/>
            <person name="Inagaki F."/>
            <person name="Takai K."/>
            <person name="Nealson K.H."/>
            <person name="Horikoshi K."/>
        </authorList>
    </citation>
    <scope>NUCLEOTIDE SEQUENCE</scope>
</reference>
<dbReference type="GO" id="GO:0017004">
    <property type="term" value="P:cytochrome complex assembly"/>
    <property type="evidence" value="ECO:0007669"/>
    <property type="project" value="UniProtKB-KW"/>
</dbReference>
<keyword evidence="6" id="KW-0201">Cytochrome c-type biogenesis</keyword>
<feature type="transmembrane region" description="Helical" evidence="9">
    <location>
        <begin position="46"/>
        <end position="69"/>
    </location>
</feature>
<evidence type="ECO:0000256" key="9">
    <source>
        <dbReference type="SAM" id="Phobius"/>
    </source>
</evidence>
<organism evidence="11">
    <name type="scientific">uncultured Bacteroidota bacterium</name>
    <dbReference type="NCBI Taxonomy" id="152509"/>
    <lineage>
        <taxon>Bacteria</taxon>
        <taxon>Pseudomonadati</taxon>
        <taxon>Bacteroidota</taxon>
        <taxon>environmental samples</taxon>
    </lineage>
</organism>
<protein>
    <recommendedName>
        <fullName evidence="4">Heme exporter protein C</fullName>
    </recommendedName>
</protein>
<dbReference type="PANTHER" id="PTHR30071">
    <property type="entry name" value="HEME EXPORTER PROTEIN C"/>
    <property type="match status" value="1"/>
</dbReference>
<evidence type="ECO:0000256" key="4">
    <source>
        <dbReference type="ARBA" id="ARBA00016463"/>
    </source>
</evidence>
<sequence>MAMSKHTKTLLTGHSISHNMFSITYFDDAPVLMLPHIPTLGEKARIMYFHVPSAWAGFFAFVVTMIFSVRYLRRGRPHDDTIAYGSALVGTLFTALAYISGAIWAKFNWGKFFNWDTRELSVLLLLAIYAAYFVLRANTPAPARYRLAAVYAIVASIAALFLIFIVPRITVSLHPGSKDDVNIGPILSPEQDALDLTKAAVFSIMLAGFTVLYSWMLSITARYHLLRQRIVGQMS</sequence>
<dbReference type="Pfam" id="PF01578">
    <property type="entry name" value="Cytochrom_C_asm"/>
    <property type="match status" value="1"/>
</dbReference>
<dbReference type="PANTHER" id="PTHR30071:SF1">
    <property type="entry name" value="CYTOCHROME B_B6 PROTEIN-RELATED"/>
    <property type="match status" value="1"/>
</dbReference>
<evidence type="ECO:0000256" key="5">
    <source>
        <dbReference type="ARBA" id="ARBA00022692"/>
    </source>
</evidence>
<feature type="transmembrane region" description="Helical" evidence="9">
    <location>
        <begin position="81"/>
        <end position="105"/>
    </location>
</feature>
<comment type="subcellular location">
    <subcellularLocation>
        <location evidence="2">Membrane</location>
        <topology evidence="2">Multi-pass membrane protein</topology>
    </subcellularLocation>
</comment>
<gene>
    <name evidence="11" type="ORF">HGMM_F06F04C16</name>
</gene>
<dbReference type="InterPro" id="IPR002541">
    <property type="entry name" value="Cyt_c_assembly"/>
</dbReference>
<evidence type="ECO:0000256" key="7">
    <source>
        <dbReference type="ARBA" id="ARBA00022989"/>
    </source>
</evidence>
<accession>H5SAZ9</accession>
<evidence type="ECO:0000256" key="2">
    <source>
        <dbReference type="ARBA" id="ARBA00004141"/>
    </source>
</evidence>
<feature type="transmembrane region" description="Helical" evidence="9">
    <location>
        <begin position="199"/>
        <end position="219"/>
    </location>
</feature>
<keyword evidence="8 9" id="KW-0472">Membrane</keyword>
<dbReference type="GO" id="GO:0005886">
    <property type="term" value="C:plasma membrane"/>
    <property type="evidence" value="ECO:0007669"/>
    <property type="project" value="TreeGrafter"/>
</dbReference>
<evidence type="ECO:0000256" key="1">
    <source>
        <dbReference type="ARBA" id="ARBA00002442"/>
    </source>
</evidence>
<dbReference type="GO" id="GO:0020037">
    <property type="term" value="F:heme binding"/>
    <property type="evidence" value="ECO:0007669"/>
    <property type="project" value="InterPro"/>
</dbReference>
<comment type="similarity">
    <text evidence="3">Belongs to the CcmC/CycZ/HelC family.</text>
</comment>
<evidence type="ECO:0000259" key="10">
    <source>
        <dbReference type="Pfam" id="PF01578"/>
    </source>
</evidence>